<evidence type="ECO:0000313" key="1">
    <source>
        <dbReference type="EMBL" id="KAF4090078.1"/>
    </source>
</evidence>
<dbReference type="AlphaFoldDB" id="A0A7J6B8M8"/>
<evidence type="ECO:0000313" key="2">
    <source>
        <dbReference type="Proteomes" id="UP000593565"/>
    </source>
</evidence>
<gene>
    <name evidence="1" type="ORF">AMELA_G00047880</name>
</gene>
<dbReference type="EMBL" id="JAAGNN010000004">
    <property type="protein sequence ID" value="KAF4090078.1"/>
    <property type="molecule type" value="Genomic_DNA"/>
</dbReference>
<comment type="caution">
    <text evidence="1">The sequence shown here is derived from an EMBL/GenBank/DDBJ whole genome shotgun (WGS) entry which is preliminary data.</text>
</comment>
<dbReference type="Gene3D" id="3.90.1750.10">
    <property type="entry name" value="Hect, E3 ligase catalytic domains"/>
    <property type="match status" value="1"/>
</dbReference>
<reference evidence="1 2" key="1">
    <citation type="submission" date="2020-02" db="EMBL/GenBank/DDBJ databases">
        <title>A chromosome-scale genome assembly of the black bullhead catfish (Ameiurus melas).</title>
        <authorList>
            <person name="Wen M."/>
            <person name="Zham M."/>
            <person name="Cabau C."/>
            <person name="Klopp C."/>
            <person name="Donnadieu C."/>
            <person name="Roques C."/>
            <person name="Bouchez O."/>
            <person name="Lampietro C."/>
            <person name="Jouanno E."/>
            <person name="Herpin A."/>
            <person name="Louis A."/>
            <person name="Berthelot C."/>
            <person name="Parey E."/>
            <person name="Roest-Crollius H."/>
            <person name="Braasch I."/>
            <person name="Postlethwait J."/>
            <person name="Robinson-Rechavi M."/>
            <person name="Echchiki A."/>
            <person name="Begum T."/>
            <person name="Montfort J."/>
            <person name="Schartl M."/>
            <person name="Bobe J."/>
            <person name="Guiguen Y."/>
        </authorList>
    </citation>
    <scope>NUCLEOTIDE SEQUENCE [LARGE SCALE GENOMIC DNA]</scope>
    <source>
        <strain evidence="1">M_S1</strain>
        <tissue evidence="1">Blood</tissue>
    </source>
</reference>
<dbReference type="Proteomes" id="UP000593565">
    <property type="component" value="Unassembled WGS sequence"/>
</dbReference>
<organism evidence="1 2">
    <name type="scientific">Ameiurus melas</name>
    <name type="common">Black bullhead</name>
    <name type="synonym">Silurus melas</name>
    <dbReference type="NCBI Taxonomy" id="219545"/>
    <lineage>
        <taxon>Eukaryota</taxon>
        <taxon>Metazoa</taxon>
        <taxon>Chordata</taxon>
        <taxon>Craniata</taxon>
        <taxon>Vertebrata</taxon>
        <taxon>Euteleostomi</taxon>
        <taxon>Actinopterygii</taxon>
        <taxon>Neopterygii</taxon>
        <taxon>Teleostei</taxon>
        <taxon>Ostariophysi</taxon>
        <taxon>Siluriformes</taxon>
        <taxon>Ictaluridae</taxon>
        <taxon>Ameiurus</taxon>
    </lineage>
</organism>
<sequence>QKDVKWAFLLRCQLQGDNAIGDGVSRHFFSTSLHKLKYGFSLNLGNTGVTCLFVGQPDHLVPSSSQFLIESDLFLVAGRTLGHSFLHGRPCLAGLSIAFVHVLLLGSHDTAILLLEDCPDIDVRENINLVCIYNVDTW</sequence>
<name>A0A7J6B8M8_AMEME</name>
<protein>
    <submittedName>
        <fullName evidence="1">Uncharacterized protein</fullName>
    </submittedName>
</protein>
<keyword evidence="2" id="KW-1185">Reference proteome</keyword>
<accession>A0A7J6B8M8</accession>
<feature type="non-terminal residue" evidence="1">
    <location>
        <position position="1"/>
    </location>
</feature>
<dbReference type="SUPFAM" id="SSF56204">
    <property type="entry name" value="Hect, E3 ligase catalytic domain"/>
    <property type="match status" value="1"/>
</dbReference>
<proteinExistence type="predicted"/>
<dbReference type="GO" id="GO:0004842">
    <property type="term" value="F:ubiquitin-protein transferase activity"/>
    <property type="evidence" value="ECO:0007669"/>
    <property type="project" value="InterPro"/>
</dbReference>
<dbReference type="InterPro" id="IPR035983">
    <property type="entry name" value="Hect_E3_ubiquitin_ligase"/>
</dbReference>